<dbReference type="InterPro" id="IPR023267">
    <property type="entry name" value="RCMT"/>
</dbReference>
<dbReference type="Pfam" id="PF22458">
    <property type="entry name" value="RsmF-B_ferredox"/>
    <property type="match status" value="1"/>
</dbReference>
<dbReference type="PANTHER" id="PTHR22807">
    <property type="entry name" value="NOP2 YEAST -RELATED NOL1/NOP2/FMU SUN DOMAIN-CONTAINING"/>
    <property type="match status" value="1"/>
</dbReference>
<dbReference type="EC" id="2.1.1.176" evidence="3"/>
<dbReference type="NCBIfam" id="TIGR00563">
    <property type="entry name" value="rsmB"/>
    <property type="match status" value="1"/>
</dbReference>
<dbReference type="Gene3D" id="1.10.940.10">
    <property type="entry name" value="NusB-like"/>
    <property type="match status" value="1"/>
</dbReference>
<dbReference type="Proteomes" id="UP000233425">
    <property type="component" value="Unassembled WGS sequence"/>
</dbReference>
<feature type="domain" description="SAM-dependent MTase RsmB/NOP-type" evidence="14">
    <location>
        <begin position="170"/>
        <end position="443"/>
    </location>
</feature>
<dbReference type="InterPro" id="IPR006027">
    <property type="entry name" value="NusB_RsmB_TIM44"/>
</dbReference>
<dbReference type="Gene3D" id="3.40.50.150">
    <property type="entry name" value="Vaccinia Virus protein VP39"/>
    <property type="match status" value="1"/>
</dbReference>
<evidence type="ECO:0000259" key="14">
    <source>
        <dbReference type="PROSITE" id="PS51686"/>
    </source>
</evidence>
<dbReference type="NCBIfam" id="NF011494">
    <property type="entry name" value="PRK14902.1"/>
    <property type="match status" value="1"/>
</dbReference>
<dbReference type="RefSeq" id="WP_101029260.1">
    <property type="nucleotide sequence ID" value="NZ_CABMMZ010000063.1"/>
</dbReference>
<dbReference type="InterPro" id="IPR001678">
    <property type="entry name" value="MeTrfase_RsmB-F_NOP2_dom"/>
</dbReference>
<comment type="caution">
    <text evidence="13">Lacks conserved residue(s) required for the propagation of feature annotation.</text>
</comment>
<dbReference type="GO" id="GO:0005737">
    <property type="term" value="C:cytoplasm"/>
    <property type="evidence" value="ECO:0007669"/>
    <property type="project" value="UniProtKB-SubCell"/>
</dbReference>
<dbReference type="PROSITE" id="PS51686">
    <property type="entry name" value="SAM_MT_RSMB_NOP"/>
    <property type="match status" value="1"/>
</dbReference>
<comment type="caution">
    <text evidence="15">The sequence shown here is derived from an EMBL/GenBank/DDBJ whole genome shotgun (WGS) entry which is preliminary data.</text>
</comment>
<protein>
    <recommendedName>
        <fullName evidence="3">16S rRNA (cytosine(967)-C(5))-methyltransferase</fullName>
        <ecNumber evidence="3">2.1.1.176</ecNumber>
    </recommendedName>
    <alternativeName>
        <fullName evidence="10">16S rRNA m5C967 methyltransferase</fullName>
    </alternativeName>
    <alternativeName>
        <fullName evidence="11">rRNA (cytosine-C(5)-)-methyltransferase RsmB</fullName>
    </alternativeName>
</protein>
<dbReference type="InterPro" id="IPR035926">
    <property type="entry name" value="NusB-like_sf"/>
</dbReference>
<comment type="catalytic activity">
    <reaction evidence="12">
        <text>cytidine(967) in 16S rRNA + S-adenosyl-L-methionine = 5-methylcytidine(967) in 16S rRNA + S-adenosyl-L-homocysteine + H(+)</text>
        <dbReference type="Rhea" id="RHEA:42748"/>
        <dbReference type="Rhea" id="RHEA-COMP:10219"/>
        <dbReference type="Rhea" id="RHEA-COMP:10220"/>
        <dbReference type="ChEBI" id="CHEBI:15378"/>
        <dbReference type="ChEBI" id="CHEBI:57856"/>
        <dbReference type="ChEBI" id="CHEBI:59789"/>
        <dbReference type="ChEBI" id="CHEBI:74483"/>
        <dbReference type="ChEBI" id="CHEBI:82748"/>
        <dbReference type="EC" id="2.1.1.176"/>
    </reaction>
</comment>
<gene>
    <name evidence="15" type="primary">rsmB</name>
    <name evidence="15" type="ORF">RBATCC27255_01274</name>
</gene>
<dbReference type="Pfam" id="PF01189">
    <property type="entry name" value="Methyltr_RsmB-F"/>
    <property type="match status" value="1"/>
</dbReference>
<dbReference type="Gene3D" id="3.30.70.1170">
    <property type="entry name" value="Sun protein, domain 3"/>
    <property type="match status" value="1"/>
</dbReference>
<keyword evidence="5" id="KW-0698">rRNA processing</keyword>
<dbReference type="PRINTS" id="PR02008">
    <property type="entry name" value="RCMTFAMILY"/>
</dbReference>
<dbReference type="AlphaFoldDB" id="A0A2N0UML9"/>
<evidence type="ECO:0000256" key="3">
    <source>
        <dbReference type="ARBA" id="ARBA00012140"/>
    </source>
</evidence>
<comment type="subcellular location">
    <subcellularLocation>
        <location evidence="2">Cytoplasm</location>
    </subcellularLocation>
</comment>
<evidence type="ECO:0000313" key="15">
    <source>
        <dbReference type="EMBL" id="PKD28220.1"/>
    </source>
</evidence>
<dbReference type="InterPro" id="IPR054728">
    <property type="entry name" value="RsmB-like_ferredoxin"/>
</dbReference>
<dbReference type="SUPFAM" id="SSF53335">
    <property type="entry name" value="S-adenosyl-L-methionine-dependent methyltransferases"/>
    <property type="match status" value="1"/>
</dbReference>
<dbReference type="InterPro" id="IPR049560">
    <property type="entry name" value="MeTrfase_RsmB-F_NOP2_cat"/>
</dbReference>
<sequence>MANTRNIALNVLLKIENEGAYSNIALNNAIKENRLSSVDSSFVSALVYGVLERRITLDYIIRAYSKIPLRKIETKTKNILRLGILQLLFMDKVPDSAAVNESVNLAKKHKLQKSSGFINGILRNITRAEVKYTLPDEKDRVRYLSVKYSVPESIVKLWVNSYGENNAEQLLASLNGRAKICCRVNTLRTDADTLIKKLSDEGVVAEKIPFIDNALYLENTGSVERLRAYKSGLFHIQDASSQLCVNFLDAKPRNIMLDVCSAPGGKSFSAAQYMNNRGRIFSCDMFDHKLKLISAGAKRLGITCISTLLRNASTNDTALPVADRILCDVPCSGLGIMSRKPEIRYKDDLISNDLPDLQYGILCASAKNLAVGGKLIYSTCTLNPEENNKNTKRFLKEHPDFYGVPLKLPNGITRAFDEEPYEITLMPHTCGTDGFYISLFGKKASN</sequence>
<evidence type="ECO:0000256" key="8">
    <source>
        <dbReference type="ARBA" id="ARBA00022691"/>
    </source>
</evidence>
<dbReference type="InterPro" id="IPR004573">
    <property type="entry name" value="rRNA_ssu_MeTfrase_B"/>
</dbReference>
<comment type="function">
    <text evidence="1">Specifically methylates the cytosine at position 967 (m5C967) of 16S rRNA.</text>
</comment>
<keyword evidence="4" id="KW-0963">Cytoplasm</keyword>
<evidence type="ECO:0000313" key="16">
    <source>
        <dbReference type="Proteomes" id="UP000233425"/>
    </source>
</evidence>
<dbReference type="GO" id="GO:0003723">
    <property type="term" value="F:RNA binding"/>
    <property type="evidence" value="ECO:0007669"/>
    <property type="project" value="UniProtKB-UniRule"/>
</dbReference>
<dbReference type="SUPFAM" id="SSF48013">
    <property type="entry name" value="NusB-like"/>
    <property type="match status" value="1"/>
</dbReference>
<evidence type="ECO:0000256" key="5">
    <source>
        <dbReference type="ARBA" id="ARBA00022552"/>
    </source>
</evidence>
<evidence type="ECO:0000256" key="11">
    <source>
        <dbReference type="ARBA" id="ARBA00031088"/>
    </source>
</evidence>
<keyword evidence="16" id="KW-1185">Reference proteome</keyword>
<evidence type="ECO:0000256" key="1">
    <source>
        <dbReference type="ARBA" id="ARBA00002724"/>
    </source>
</evidence>
<reference evidence="15" key="1">
    <citation type="journal article" date="2018" name="Environ. Microbiol.">
        <title>Sporulation capability and amylosome conservation among diverse human colonic and rumen isolates of the keystone starch-degrader Ruminococcus bromii.</title>
        <authorList>
            <person name="Mukhopadhya I."/>
            <person name="Morais S."/>
            <person name="Laverde-Gomez J."/>
            <person name="Sheridan P.O."/>
            <person name="Walker A.W."/>
            <person name="Kelly W."/>
            <person name="Klieve A.V."/>
            <person name="Ouwerkerk D."/>
            <person name="Duncan S.H."/>
            <person name="Louis P."/>
            <person name="Koropatkin N."/>
            <person name="Cockburn D."/>
            <person name="Kibler R."/>
            <person name="Cooper P.J."/>
            <person name="Sandoval C."/>
            <person name="Crost E."/>
            <person name="Juge N."/>
            <person name="Bayer E.A."/>
            <person name="Flint H.J."/>
        </authorList>
    </citation>
    <scope>NUCLEOTIDE SEQUENCE [LARGE SCALE GENOMIC DNA]</scope>
    <source>
        <strain evidence="15">ATCC 27255</strain>
    </source>
</reference>
<keyword evidence="9 13" id="KW-0694">RNA-binding</keyword>
<evidence type="ECO:0000256" key="10">
    <source>
        <dbReference type="ARBA" id="ARBA00030399"/>
    </source>
</evidence>
<dbReference type="GO" id="GO:0006355">
    <property type="term" value="P:regulation of DNA-templated transcription"/>
    <property type="evidence" value="ECO:0007669"/>
    <property type="project" value="InterPro"/>
</dbReference>
<proteinExistence type="inferred from homology"/>
<evidence type="ECO:0000256" key="13">
    <source>
        <dbReference type="PROSITE-ProRule" id="PRU01023"/>
    </source>
</evidence>
<feature type="binding site" evidence="13">
    <location>
        <position position="328"/>
    </location>
    <ligand>
        <name>S-adenosyl-L-methionine</name>
        <dbReference type="ChEBI" id="CHEBI:59789"/>
    </ligand>
</feature>
<keyword evidence="6 13" id="KW-0489">Methyltransferase</keyword>
<feature type="binding site" evidence="13">
    <location>
        <begin position="260"/>
        <end position="266"/>
    </location>
    <ligand>
        <name>S-adenosyl-L-methionine</name>
        <dbReference type="ChEBI" id="CHEBI:59789"/>
    </ligand>
</feature>
<evidence type="ECO:0000256" key="4">
    <source>
        <dbReference type="ARBA" id="ARBA00022490"/>
    </source>
</evidence>
<dbReference type="PANTHER" id="PTHR22807:SF53">
    <property type="entry name" value="RIBOSOMAL RNA SMALL SUBUNIT METHYLTRANSFERASE B-RELATED"/>
    <property type="match status" value="1"/>
</dbReference>
<evidence type="ECO:0000256" key="6">
    <source>
        <dbReference type="ARBA" id="ARBA00022603"/>
    </source>
</evidence>
<accession>A0A2N0UML9</accession>
<dbReference type="InterPro" id="IPR029063">
    <property type="entry name" value="SAM-dependent_MTases_sf"/>
</dbReference>
<dbReference type="GO" id="GO:0008649">
    <property type="term" value="F:rRNA methyltransferase activity"/>
    <property type="evidence" value="ECO:0007669"/>
    <property type="project" value="InterPro"/>
</dbReference>
<feature type="binding site" evidence="13">
    <location>
        <position position="284"/>
    </location>
    <ligand>
        <name>S-adenosyl-L-methionine</name>
        <dbReference type="ChEBI" id="CHEBI:59789"/>
    </ligand>
</feature>
<keyword evidence="7 13" id="KW-0808">Transferase</keyword>
<evidence type="ECO:0000256" key="7">
    <source>
        <dbReference type="ARBA" id="ARBA00022679"/>
    </source>
</evidence>
<evidence type="ECO:0000256" key="2">
    <source>
        <dbReference type="ARBA" id="ARBA00004496"/>
    </source>
</evidence>
<keyword evidence="8 13" id="KW-0949">S-adenosyl-L-methionine</keyword>
<evidence type="ECO:0000256" key="12">
    <source>
        <dbReference type="ARBA" id="ARBA00047283"/>
    </source>
</evidence>
<dbReference type="EMBL" id="NNSR01000063">
    <property type="protein sequence ID" value="PKD28220.1"/>
    <property type="molecule type" value="Genomic_DNA"/>
</dbReference>
<evidence type="ECO:0000256" key="9">
    <source>
        <dbReference type="ARBA" id="ARBA00022884"/>
    </source>
</evidence>
<comment type="similarity">
    <text evidence="13">Belongs to the class I-like SAM-binding methyltransferase superfamily. RsmB/NOP family.</text>
</comment>
<name>A0A2N0UML9_9FIRM</name>
<dbReference type="Pfam" id="PF01029">
    <property type="entry name" value="NusB"/>
    <property type="match status" value="1"/>
</dbReference>
<feature type="active site" description="Nucleophile" evidence="13">
    <location>
        <position position="380"/>
    </location>
</feature>
<organism evidence="15 16">
    <name type="scientific">Ruminococcus bromii</name>
    <dbReference type="NCBI Taxonomy" id="40518"/>
    <lineage>
        <taxon>Bacteria</taxon>
        <taxon>Bacillati</taxon>
        <taxon>Bacillota</taxon>
        <taxon>Clostridia</taxon>
        <taxon>Eubacteriales</taxon>
        <taxon>Oscillospiraceae</taxon>
        <taxon>Ruminococcus</taxon>
    </lineage>
</organism>